<gene>
    <name evidence="4" type="ORF">HMPREF0645_1464</name>
</gene>
<dbReference type="PANTHER" id="PTHR30273:SF2">
    <property type="entry name" value="PROTEIN FECR"/>
    <property type="match status" value="1"/>
</dbReference>
<dbReference type="RefSeq" id="WP_007173568.1">
    <property type="nucleotide sequence ID" value="NZ_GG704780.1"/>
</dbReference>
<evidence type="ECO:0000313" key="4">
    <source>
        <dbReference type="EMBL" id="EFA44105.1"/>
    </source>
</evidence>
<evidence type="ECO:0000259" key="2">
    <source>
        <dbReference type="Pfam" id="PF04773"/>
    </source>
</evidence>
<reference evidence="4 5" key="1">
    <citation type="submission" date="2009-10" db="EMBL/GenBank/DDBJ databases">
        <authorList>
            <person name="Qin X."/>
            <person name="Bachman B."/>
            <person name="Battles P."/>
            <person name="Bell A."/>
            <person name="Bess C."/>
            <person name="Bickham C."/>
            <person name="Chaboub L."/>
            <person name="Chen D."/>
            <person name="Coyle M."/>
            <person name="Deiros D.R."/>
            <person name="Dinh H."/>
            <person name="Forbes L."/>
            <person name="Fowler G."/>
            <person name="Francisco L."/>
            <person name="Fu Q."/>
            <person name="Gubbala S."/>
            <person name="Hale W."/>
            <person name="Han Y."/>
            <person name="Hemphill L."/>
            <person name="Highlander S.K."/>
            <person name="Hirani K."/>
            <person name="Hogues M."/>
            <person name="Jackson L."/>
            <person name="Jakkamsetti A."/>
            <person name="Javaid M."/>
            <person name="Jiang H."/>
            <person name="Korchina V."/>
            <person name="Kovar C."/>
            <person name="Lara F."/>
            <person name="Lee S."/>
            <person name="Mata R."/>
            <person name="Mathew T."/>
            <person name="Moen C."/>
            <person name="Morales K."/>
            <person name="Munidasa M."/>
            <person name="Nazareth L."/>
            <person name="Ngo R."/>
            <person name="Nguyen L."/>
            <person name="Okwuonu G."/>
            <person name="Ongeri F."/>
            <person name="Patil S."/>
            <person name="Petrosino J."/>
            <person name="Pham C."/>
            <person name="Pham P."/>
            <person name="Pu L.-L."/>
            <person name="Puazo M."/>
            <person name="Raj R."/>
            <person name="Reid J."/>
            <person name="Rouhana J."/>
            <person name="Saada N."/>
            <person name="Shang Y."/>
            <person name="Simmons D."/>
            <person name="Thornton R."/>
            <person name="Warren J."/>
            <person name="Weissenberger G."/>
            <person name="Zhang J."/>
            <person name="Zhang L."/>
            <person name="Zhou C."/>
            <person name="Zhu D."/>
            <person name="Muzny D."/>
            <person name="Worley K."/>
            <person name="Gibbs R."/>
        </authorList>
    </citation>
    <scope>NUCLEOTIDE SEQUENCE [LARGE SCALE GENOMIC DNA]</scope>
    <source>
        <strain evidence="4 5">DSM 17361</strain>
    </source>
</reference>
<dbReference type="InterPro" id="IPR032508">
    <property type="entry name" value="FecR_C"/>
</dbReference>
<sequence>MWHPNLNQKKIIEHLADCIDIDIERMSGDETVYTDEIETISEDFDKEAVLERLMISVNSKRSVWRRKLIGVAAALALLIVGASIVWMRSQPDTIALQQIYAEKGERMTVLLADGTRVTLNADSRLIYPERFDGQIRRVKLVGEAFFEVAHDQAHPFYVDTYNMEIKVTGTQFNVASYPEYHQITTTLFEGSVLIGDSALGEKAMLPMTQGDVAVYEKGTGKVQITHDAATMQARDCRSHVFTASNEKLMTVVRRIERQFGVSISVRNKAILDYTYTIACDTKDIHAIIDIMETITPVRFTKITTDRYEVR</sequence>
<dbReference type="OrthoDB" id="650093at2"/>
<dbReference type="PANTHER" id="PTHR30273">
    <property type="entry name" value="PERIPLASMIC SIGNAL SENSOR AND SIGMA FACTOR ACTIVATOR FECR-RELATED"/>
    <property type="match status" value="1"/>
</dbReference>
<evidence type="ECO:0000256" key="1">
    <source>
        <dbReference type="SAM" id="Phobius"/>
    </source>
</evidence>
<dbReference type="GO" id="GO:0016989">
    <property type="term" value="F:sigma factor antagonist activity"/>
    <property type="evidence" value="ECO:0007669"/>
    <property type="project" value="TreeGrafter"/>
</dbReference>
<evidence type="ECO:0000313" key="5">
    <source>
        <dbReference type="Proteomes" id="UP000003160"/>
    </source>
</evidence>
<name>D1PWX9_9BACT</name>
<dbReference type="Pfam" id="PF04773">
    <property type="entry name" value="FecR"/>
    <property type="match status" value="1"/>
</dbReference>
<dbReference type="EMBL" id="ACKS01000062">
    <property type="protein sequence ID" value="EFA44105.1"/>
    <property type="molecule type" value="Genomic_DNA"/>
</dbReference>
<accession>D1PWX9</accession>
<dbReference type="InterPro" id="IPR006860">
    <property type="entry name" value="FecR"/>
</dbReference>
<keyword evidence="1" id="KW-0812">Transmembrane</keyword>
<feature type="transmembrane region" description="Helical" evidence="1">
    <location>
        <begin position="68"/>
        <end position="87"/>
    </location>
</feature>
<feature type="domain" description="Protein FecR C-terminal" evidence="3">
    <location>
        <begin position="243"/>
        <end position="306"/>
    </location>
</feature>
<dbReference type="AlphaFoldDB" id="D1PWX9"/>
<evidence type="ECO:0000259" key="3">
    <source>
        <dbReference type="Pfam" id="PF16344"/>
    </source>
</evidence>
<keyword evidence="5" id="KW-1185">Reference proteome</keyword>
<dbReference type="InterPro" id="IPR012373">
    <property type="entry name" value="Ferrdict_sens_TM"/>
</dbReference>
<dbReference type="Pfam" id="PF16344">
    <property type="entry name" value="FecR_C"/>
    <property type="match status" value="1"/>
</dbReference>
<dbReference type="Proteomes" id="UP000003160">
    <property type="component" value="Unassembled WGS sequence"/>
</dbReference>
<proteinExistence type="predicted"/>
<dbReference type="HOGENOM" id="CLU_050192_2_2_10"/>
<dbReference type="Gene3D" id="2.60.120.1440">
    <property type="match status" value="1"/>
</dbReference>
<protein>
    <submittedName>
        <fullName evidence="4">Sigma factor regulatory protein, FecR/PupR family</fullName>
    </submittedName>
</protein>
<feature type="domain" description="FecR protein" evidence="2">
    <location>
        <begin position="99"/>
        <end position="192"/>
    </location>
</feature>
<dbReference type="Gene3D" id="3.55.50.30">
    <property type="match status" value="1"/>
</dbReference>
<keyword evidence="1" id="KW-1133">Transmembrane helix</keyword>
<dbReference type="eggNOG" id="COG3712">
    <property type="taxonomic scope" value="Bacteria"/>
</dbReference>
<organism evidence="4 5">
    <name type="scientific">Hallella bergensis DSM 17361</name>
    <dbReference type="NCBI Taxonomy" id="585502"/>
    <lineage>
        <taxon>Bacteria</taxon>
        <taxon>Pseudomonadati</taxon>
        <taxon>Bacteroidota</taxon>
        <taxon>Bacteroidia</taxon>
        <taxon>Bacteroidales</taxon>
        <taxon>Prevotellaceae</taxon>
        <taxon>Hallella</taxon>
    </lineage>
</organism>
<comment type="caution">
    <text evidence="4">The sequence shown here is derived from an EMBL/GenBank/DDBJ whole genome shotgun (WGS) entry which is preliminary data.</text>
</comment>
<keyword evidence="1" id="KW-0472">Membrane</keyword>